<dbReference type="EMBL" id="NMVJ01000001">
    <property type="protein sequence ID" value="OYN92038.1"/>
    <property type="molecule type" value="Genomic_DNA"/>
</dbReference>
<sequence length="218" mass="24247">MMNFDTPLDGWFTHLAWNIDLSLRGPFVKASKKRHEYQHRLVSLANELRTEGAITAHALAVTVVVPIKGGPQYDLALLVHANEQMRDALIERTTTLGFPKPELAMTARNGGRFGDTEGQDGEILLNHFTGDTSSRTAVAAWKSLSEWYARALKVDNSTLLEFTPDAPFLIMNYAVLPGKTVPFLAGQLMRPSFYSVVRKQLHDVGITPFPLIARRLSS</sequence>
<reference evidence="1 2" key="1">
    <citation type="submission" date="2017-07" db="EMBL/GenBank/DDBJ databases">
        <title>Draft whole genome sequences of clinical Proprionibacteriaceae strains.</title>
        <authorList>
            <person name="Bernier A.-M."/>
            <person name="Bernard K."/>
            <person name="Domingo M.-C."/>
        </authorList>
    </citation>
    <scope>NUCLEOTIDE SEQUENCE [LARGE SCALE GENOMIC DNA]</scope>
    <source>
        <strain evidence="1 2">NML 150081</strain>
    </source>
</reference>
<evidence type="ECO:0000313" key="2">
    <source>
        <dbReference type="Proteomes" id="UP000216300"/>
    </source>
</evidence>
<proteinExistence type="predicted"/>
<dbReference type="AlphaFoldDB" id="A0A255EKH4"/>
<protein>
    <submittedName>
        <fullName evidence="1">Uncharacterized protein</fullName>
    </submittedName>
</protein>
<dbReference type="Proteomes" id="UP000216300">
    <property type="component" value="Unassembled WGS sequence"/>
</dbReference>
<gene>
    <name evidence="1" type="ORF">CGZ91_00475</name>
</gene>
<accession>A0A255EKH4</accession>
<comment type="caution">
    <text evidence="1">The sequence shown here is derived from an EMBL/GenBank/DDBJ whole genome shotgun (WGS) entry which is preliminary data.</text>
</comment>
<keyword evidence="2" id="KW-1185">Reference proteome</keyword>
<evidence type="ECO:0000313" key="1">
    <source>
        <dbReference type="EMBL" id="OYN92038.1"/>
    </source>
</evidence>
<name>A0A255EKH4_9ACTN</name>
<organism evidence="1 2">
    <name type="scientific">Parenemella sanctibonifatiensis</name>
    <dbReference type="NCBI Taxonomy" id="2016505"/>
    <lineage>
        <taxon>Bacteria</taxon>
        <taxon>Bacillati</taxon>
        <taxon>Actinomycetota</taxon>
        <taxon>Actinomycetes</taxon>
        <taxon>Propionibacteriales</taxon>
        <taxon>Propionibacteriaceae</taxon>
        <taxon>Parenemella</taxon>
    </lineage>
</organism>